<dbReference type="EMBL" id="LR134356">
    <property type="protein sequence ID" value="VEG52373.1"/>
    <property type="molecule type" value="Genomic_DNA"/>
</dbReference>
<dbReference type="OrthoDB" id="4639997at2"/>
<reference evidence="1 2" key="1">
    <citation type="submission" date="2018-12" db="EMBL/GenBank/DDBJ databases">
        <authorList>
            <consortium name="Pathogen Informatics"/>
        </authorList>
    </citation>
    <scope>NUCLEOTIDE SEQUENCE [LARGE SCALE GENOMIC DNA]</scope>
    <source>
        <strain evidence="1 2">NCTC10437</strain>
    </source>
</reference>
<dbReference type="AlphaFoldDB" id="A0A448IIN2"/>
<proteinExistence type="predicted"/>
<organism evidence="1 2">
    <name type="scientific">Mycolicibacterium aurum</name>
    <name type="common">Mycobacterium aurum</name>
    <dbReference type="NCBI Taxonomy" id="1791"/>
    <lineage>
        <taxon>Bacteria</taxon>
        <taxon>Bacillati</taxon>
        <taxon>Actinomycetota</taxon>
        <taxon>Actinomycetes</taxon>
        <taxon>Mycobacteriales</taxon>
        <taxon>Mycobacteriaceae</taxon>
        <taxon>Mycolicibacterium</taxon>
    </lineage>
</organism>
<dbReference type="RefSeq" id="WP_126316515.1">
    <property type="nucleotide sequence ID" value="NZ_CVQQ01000001.1"/>
</dbReference>
<evidence type="ECO:0000313" key="1">
    <source>
        <dbReference type="EMBL" id="VEG52373.1"/>
    </source>
</evidence>
<protein>
    <submittedName>
        <fullName evidence="1">Uncharacterized protein</fullName>
    </submittedName>
</protein>
<gene>
    <name evidence="1" type="ORF">NCTC10437_01428</name>
</gene>
<keyword evidence="2" id="KW-1185">Reference proteome</keyword>
<name>A0A448IIN2_MYCAU</name>
<dbReference type="Proteomes" id="UP000279306">
    <property type="component" value="Chromosome"/>
</dbReference>
<accession>A0A448IIN2</accession>
<evidence type="ECO:0000313" key="2">
    <source>
        <dbReference type="Proteomes" id="UP000279306"/>
    </source>
</evidence>
<sequence>MREAREDGSVLPAETGAFLRNGHYVSSDDSGVYAVRTFRDTVRRVGVEGRWTRIGEGGDETLIMGISADENLESNYVNFTVTPAGWVVSTRRDNADPRVVVKGSFSPPLELNRTYRFELDAADGTVTIRVPGAEKKAKLGTIGLLGDRAYWQHYSDPAEIPIGAKFCVDVLWAVEQDQPLTAIPVGG</sequence>
<dbReference type="KEGG" id="mauu:NCTC10437_01428"/>